<reference evidence="2 3" key="1">
    <citation type="submission" date="2016-10" db="EMBL/GenBank/DDBJ databases">
        <authorList>
            <person name="de Groot N.N."/>
        </authorList>
    </citation>
    <scope>NUCLEOTIDE SEQUENCE [LARGE SCALE GENOMIC DNA]</scope>
    <source>
        <strain evidence="2 3">DSM 5885</strain>
    </source>
</reference>
<evidence type="ECO:0000313" key="3">
    <source>
        <dbReference type="Proteomes" id="UP000198607"/>
    </source>
</evidence>
<dbReference type="InterPro" id="IPR046866">
    <property type="entry name" value="FapA_N"/>
</dbReference>
<dbReference type="PANTHER" id="PTHR38032:SF1">
    <property type="entry name" value="RNA-BINDING PROTEIN KHPB N-TERMINAL DOMAIN-CONTAINING PROTEIN"/>
    <property type="match status" value="1"/>
</dbReference>
<evidence type="ECO:0000313" key="2">
    <source>
        <dbReference type="EMBL" id="SDH40670.1"/>
    </source>
</evidence>
<dbReference type="Pfam" id="PF03961">
    <property type="entry name" value="FapA"/>
    <property type="match status" value="1"/>
</dbReference>
<feature type="domain" description="Flagellar Assembly Protein A N-terminal region" evidence="1">
    <location>
        <begin position="80"/>
        <end position="248"/>
    </location>
</feature>
<organism evidence="2 3">
    <name type="scientific">Propionivibrio dicarboxylicus</name>
    <dbReference type="NCBI Taxonomy" id="83767"/>
    <lineage>
        <taxon>Bacteria</taxon>
        <taxon>Pseudomonadati</taxon>
        <taxon>Pseudomonadota</taxon>
        <taxon>Betaproteobacteria</taxon>
        <taxon>Rhodocyclales</taxon>
        <taxon>Rhodocyclaceae</taxon>
        <taxon>Propionivibrio</taxon>
    </lineage>
</organism>
<proteinExistence type="predicted"/>
<name>A0A1G8C6X1_9RHOO</name>
<dbReference type="OrthoDB" id="5807941at2"/>
<dbReference type="STRING" id="83767.SAMN05660652_01681"/>
<dbReference type="InterPro" id="IPR005646">
    <property type="entry name" value="FapA"/>
</dbReference>
<dbReference type="PANTHER" id="PTHR38032">
    <property type="entry name" value="POLYMERASE-RELATED"/>
    <property type="match status" value="1"/>
</dbReference>
<protein>
    <recommendedName>
        <fullName evidence="1">Flagellar Assembly Protein A N-terminal region domain-containing protein</fullName>
    </recommendedName>
</protein>
<dbReference type="AlphaFoldDB" id="A0A1G8C6X1"/>
<accession>A0A1G8C6X1</accession>
<evidence type="ECO:0000259" key="1">
    <source>
        <dbReference type="Pfam" id="PF20250"/>
    </source>
</evidence>
<keyword evidence="3" id="KW-1185">Reference proteome</keyword>
<dbReference type="RefSeq" id="WP_091936484.1">
    <property type="nucleotide sequence ID" value="NZ_FNCY01000005.1"/>
</dbReference>
<dbReference type="Proteomes" id="UP000198607">
    <property type="component" value="Unassembled WGS sequence"/>
</dbReference>
<dbReference type="Pfam" id="PF20250">
    <property type="entry name" value="FapA_N"/>
    <property type="match status" value="1"/>
</dbReference>
<sequence>MAGYPGLTLSEDGSRLIASVVPVAERPALDADALRALILGAGYADWFLLDAALVSLLLACQQGRECRDLAIGERRDGSFTLEVAPDATHVWLKIEPACGGKRIDSDEVFIALGAAGVTFGIDAPAITAACAANLAGRFEVARAVPAIDGEDGSFELLVSDARNRSPQVNDKGLIDFRDLGDIPTVTADQPLMRRRPPTRGKPGCNVRGGAILARDGASVAFADHLEGAYVDPADPDLLRATYSGQPVCGEKGVSVENVLRVRNVNMATGNIGFDGTVVVEGEVLPGMKVNATGDIIVASVVDGAMLNAGGDISIGGGAIAKANIRAGGAVTVRFVESAEIYAGTTLAVEDSALQADLQANNQILVGVKNPRGKLSGGSARAMLLIQAPVLGAATGGVTQLVLGVNPVLDAEYKALLQSIETRKEEEDKLDKLAKHLVKQGDKSGMLERVNASRQSVIQAWGKLLPEREALEKQLAQIADAQVQIGVEVAGAVDLGFGKKQLRLRRSLPAGTVSLQGDQFIFTDPGGTETPLV</sequence>
<dbReference type="InterPro" id="IPR046865">
    <property type="entry name" value="FapA_b_solenoid"/>
</dbReference>
<gene>
    <name evidence="2" type="ORF">SAMN05660652_01681</name>
</gene>
<dbReference type="EMBL" id="FNCY01000005">
    <property type="protein sequence ID" value="SDH40670.1"/>
    <property type="molecule type" value="Genomic_DNA"/>
</dbReference>